<comment type="caution">
    <text evidence="2">The sequence shown here is derived from an EMBL/GenBank/DDBJ whole genome shotgun (WGS) entry which is preliminary data.</text>
</comment>
<sequence>SDLEKLTEKEAKINDLLTQIKTLQEKVKEEKISPLSKTQEELNDKEEKFNKLESEIKELRKKEDELEDEISDLKKQIRKANNDQEKKTLEEKLEDVNKELERTQDKLKVSEETRGKLRNEMNTLRDKLKELQSAKGNELDRLSYENNQLTLDLNVAKEKIRKLENSERSSEQIKELQEKNNSLTKQLEETRSELSFLKITNSLNESKDKEVGEMASELSDSNKKLEEGKEEKTKLEKEVGDKEKQKQTLENEGKINSEEYKKLLSELEELRKKLASIDQEIEKSRRQNENLKEQLNASYQSLQEEIEEKKEQLREAKNNCLKKMERNQSWRDFVKNSLGDTNDADKVETLLKAQKEITRDSNDKFATDEKKRIIESTPKELTGELNALCVLQDYLTQLEIKKENFEKAGQALKTVLIAPVIPPHLRNKESDIEDRNDIENNVNYNKIFSESREFILQKNHKTEKLPTRLYNIQENRVVETKNNTDIRDNKDKNQEVPKMRQYYFNSAVTLISINRSLGDEEITEKGVESEKPAYTDTAHYKSILDEGSQKIATPLGWVNYKDGYNEEDRISFTLNQALRAIKNRGRGVSIDGIYSILGLLPYGDKKDLEKALFDIMLAAIKEGGREDDSGYPRKTKGGTSIEGGINIIHKQFEEVDSNSDIKITVSKCVIEEIHGGSNRKEEKNKGTVIDSGACTGNVLIAPASDDDQKAMEIRLLVRKNEDKDIYQRIGLAETSKEDWEKLQEVGKKEKLIIKIDEEQVQIQLRILAAQTKVENELKTHESNCSHKNNSEARKKVKQDGWEQVKKSTTPRADLAYHEEYECGQEVTKKIAIYFSPNQGGHEHADLTYAGKIKKEELTLEKDNQGEIYQEKTGD</sequence>
<evidence type="ECO:0000313" key="3">
    <source>
        <dbReference type="Proteomes" id="UP000789831"/>
    </source>
</evidence>
<dbReference type="EMBL" id="CAJVPL010004858">
    <property type="protein sequence ID" value="CAG8652145.1"/>
    <property type="molecule type" value="Genomic_DNA"/>
</dbReference>
<dbReference type="Gene3D" id="1.10.287.1490">
    <property type="match status" value="1"/>
</dbReference>
<dbReference type="GO" id="GO:0005795">
    <property type="term" value="C:Golgi stack"/>
    <property type="evidence" value="ECO:0007669"/>
    <property type="project" value="TreeGrafter"/>
</dbReference>
<dbReference type="Proteomes" id="UP000789831">
    <property type="component" value="Unassembled WGS sequence"/>
</dbReference>
<feature type="non-terminal residue" evidence="2">
    <location>
        <position position="874"/>
    </location>
</feature>
<feature type="compositionally biased region" description="Basic and acidic residues" evidence="1">
    <location>
        <begin position="220"/>
        <end position="258"/>
    </location>
</feature>
<dbReference type="GO" id="GO:0048211">
    <property type="term" value="P:Golgi vesicle docking"/>
    <property type="evidence" value="ECO:0007669"/>
    <property type="project" value="TreeGrafter"/>
</dbReference>
<protein>
    <submittedName>
        <fullName evidence="2">7050_t:CDS:1</fullName>
    </submittedName>
</protein>
<dbReference type="InterPro" id="IPR024095">
    <property type="entry name" value="Vesicle_P115"/>
</dbReference>
<dbReference type="OrthoDB" id="2444986at2759"/>
<dbReference type="PANTHER" id="PTHR10013:SF0">
    <property type="entry name" value="GENERAL VESICULAR TRANSPORT FACTOR P115"/>
    <property type="match status" value="1"/>
</dbReference>
<gene>
    <name evidence="2" type="ORF">AGERDE_LOCUS11450</name>
</gene>
<feature type="non-terminal residue" evidence="2">
    <location>
        <position position="1"/>
    </location>
</feature>
<feature type="region of interest" description="Disordered" evidence="1">
    <location>
        <begin position="779"/>
        <end position="808"/>
    </location>
</feature>
<evidence type="ECO:0000256" key="1">
    <source>
        <dbReference type="SAM" id="MobiDB-lite"/>
    </source>
</evidence>
<organism evidence="2 3">
    <name type="scientific">Ambispora gerdemannii</name>
    <dbReference type="NCBI Taxonomy" id="144530"/>
    <lineage>
        <taxon>Eukaryota</taxon>
        <taxon>Fungi</taxon>
        <taxon>Fungi incertae sedis</taxon>
        <taxon>Mucoromycota</taxon>
        <taxon>Glomeromycotina</taxon>
        <taxon>Glomeromycetes</taxon>
        <taxon>Archaeosporales</taxon>
        <taxon>Ambisporaceae</taxon>
        <taxon>Ambispora</taxon>
    </lineage>
</organism>
<dbReference type="GO" id="GO:0006886">
    <property type="term" value="P:intracellular protein transport"/>
    <property type="evidence" value="ECO:0007669"/>
    <property type="project" value="TreeGrafter"/>
</dbReference>
<feature type="compositionally biased region" description="Basic and acidic residues" evidence="1">
    <location>
        <begin position="779"/>
        <end position="805"/>
    </location>
</feature>
<dbReference type="GO" id="GO:0006888">
    <property type="term" value="P:endoplasmic reticulum to Golgi vesicle-mediated transport"/>
    <property type="evidence" value="ECO:0007669"/>
    <property type="project" value="TreeGrafter"/>
</dbReference>
<dbReference type="GO" id="GO:0005783">
    <property type="term" value="C:endoplasmic reticulum"/>
    <property type="evidence" value="ECO:0007669"/>
    <property type="project" value="TreeGrafter"/>
</dbReference>
<feature type="region of interest" description="Disordered" evidence="1">
    <location>
        <begin position="162"/>
        <end position="258"/>
    </location>
</feature>
<dbReference type="PANTHER" id="PTHR10013">
    <property type="entry name" value="GENERAL VESICULAR TRANSPORT FACTOR P115"/>
    <property type="match status" value="1"/>
</dbReference>
<feature type="compositionally biased region" description="Basic and acidic residues" evidence="1">
    <location>
        <begin position="162"/>
        <end position="178"/>
    </location>
</feature>
<accession>A0A9N9DXK5</accession>
<proteinExistence type="predicted"/>
<dbReference type="GO" id="GO:0061025">
    <property type="term" value="P:membrane fusion"/>
    <property type="evidence" value="ECO:0007669"/>
    <property type="project" value="TreeGrafter"/>
</dbReference>
<dbReference type="AlphaFoldDB" id="A0A9N9DXK5"/>
<evidence type="ECO:0000313" key="2">
    <source>
        <dbReference type="EMBL" id="CAG8652145.1"/>
    </source>
</evidence>
<keyword evidence="3" id="KW-1185">Reference proteome</keyword>
<dbReference type="GO" id="GO:0012507">
    <property type="term" value="C:ER to Golgi transport vesicle membrane"/>
    <property type="evidence" value="ECO:0007669"/>
    <property type="project" value="TreeGrafter"/>
</dbReference>
<reference evidence="2" key="1">
    <citation type="submission" date="2021-06" db="EMBL/GenBank/DDBJ databases">
        <authorList>
            <person name="Kallberg Y."/>
            <person name="Tangrot J."/>
            <person name="Rosling A."/>
        </authorList>
    </citation>
    <scope>NUCLEOTIDE SEQUENCE</scope>
    <source>
        <strain evidence="2">MT106</strain>
    </source>
</reference>
<name>A0A9N9DXK5_9GLOM</name>